<dbReference type="Proteomes" id="UP000299102">
    <property type="component" value="Unassembled WGS sequence"/>
</dbReference>
<dbReference type="AlphaFoldDB" id="A0A4C1URR6"/>
<name>A0A4C1URR6_EUMVA</name>
<proteinExistence type="predicted"/>
<reference evidence="2 3" key="1">
    <citation type="journal article" date="2019" name="Commun. Biol.">
        <title>The bagworm genome reveals a unique fibroin gene that provides high tensile strength.</title>
        <authorList>
            <person name="Kono N."/>
            <person name="Nakamura H."/>
            <person name="Ohtoshi R."/>
            <person name="Tomita M."/>
            <person name="Numata K."/>
            <person name="Arakawa K."/>
        </authorList>
    </citation>
    <scope>NUCLEOTIDE SEQUENCE [LARGE SCALE GENOMIC DNA]</scope>
</reference>
<evidence type="ECO:0000313" key="3">
    <source>
        <dbReference type="Proteomes" id="UP000299102"/>
    </source>
</evidence>
<sequence>MRSVERARRFRQKSRARHKKRPIHQGRVCADGGRRRGGSGAGAGGVLKCALSKATESQREFLLRCSVSN</sequence>
<evidence type="ECO:0000313" key="2">
    <source>
        <dbReference type="EMBL" id="GBP28524.1"/>
    </source>
</evidence>
<comment type="caution">
    <text evidence="2">The sequence shown here is derived from an EMBL/GenBank/DDBJ whole genome shotgun (WGS) entry which is preliminary data.</text>
</comment>
<organism evidence="2 3">
    <name type="scientific">Eumeta variegata</name>
    <name type="common">Bagworm moth</name>
    <name type="synonym">Eumeta japonica</name>
    <dbReference type="NCBI Taxonomy" id="151549"/>
    <lineage>
        <taxon>Eukaryota</taxon>
        <taxon>Metazoa</taxon>
        <taxon>Ecdysozoa</taxon>
        <taxon>Arthropoda</taxon>
        <taxon>Hexapoda</taxon>
        <taxon>Insecta</taxon>
        <taxon>Pterygota</taxon>
        <taxon>Neoptera</taxon>
        <taxon>Endopterygota</taxon>
        <taxon>Lepidoptera</taxon>
        <taxon>Glossata</taxon>
        <taxon>Ditrysia</taxon>
        <taxon>Tineoidea</taxon>
        <taxon>Psychidae</taxon>
        <taxon>Oiketicinae</taxon>
        <taxon>Eumeta</taxon>
    </lineage>
</organism>
<accession>A0A4C1URR6</accession>
<feature type="compositionally biased region" description="Basic residues" evidence="1">
    <location>
        <begin position="8"/>
        <end position="24"/>
    </location>
</feature>
<feature type="region of interest" description="Disordered" evidence="1">
    <location>
        <begin position="1"/>
        <end position="43"/>
    </location>
</feature>
<evidence type="ECO:0000256" key="1">
    <source>
        <dbReference type="SAM" id="MobiDB-lite"/>
    </source>
</evidence>
<gene>
    <name evidence="2" type="ORF">EVAR_22988_1</name>
</gene>
<protein>
    <submittedName>
        <fullName evidence="2">Uncharacterized protein</fullName>
    </submittedName>
</protein>
<dbReference type="EMBL" id="BGZK01000208">
    <property type="protein sequence ID" value="GBP28524.1"/>
    <property type="molecule type" value="Genomic_DNA"/>
</dbReference>
<keyword evidence="3" id="KW-1185">Reference proteome</keyword>